<dbReference type="EMBL" id="JASCZI010181359">
    <property type="protein sequence ID" value="MED6182499.1"/>
    <property type="molecule type" value="Genomic_DNA"/>
</dbReference>
<dbReference type="Proteomes" id="UP001341840">
    <property type="component" value="Unassembled WGS sequence"/>
</dbReference>
<protein>
    <submittedName>
        <fullName evidence="2">Uncharacterized protein</fullName>
    </submittedName>
</protein>
<evidence type="ECO:0000256" key="1">
    <source>
        <dbReference type="SAM" id="MobiDB-lite"/>
    </source>
</evidence>
<proteinExistence type="predicted"/>
<evidence type="ECO:0000313" key="2">
    <source>
        <dbReference type="EMBL" id="MED6182499.1"/>
    </source>
</evidence>
<name>A0ABU6WB34_9FABA</name>
<accession>A0ABU6WB34</accession>
<keyword evidence="3" id="KW-1185">Reference proteome</keyword>
<feature type="region of interest" description="Disordered" evidence="1">
    <location>
        <begin position="61"/>
        <end position="85"/>
    </location>
</feature>
<evidence type="ECO:0000313" key="3">
    <source>
        <dbReference type="Proteomes" id="UP001341840"/>
    </source>
</evidence>
<organism evidence="2 3">
    <name type="scientific">Stylosanthes scabra</name>
    <dbReference type="NCBI Taxonomy" id="79078"/>
    <lineage>
        <taxon>Eukaryota</taxon>
        <taxon>Viridiplantae</taxon>
        <taxon>Streptophyta</taxon>
        <taxon>Embryophyta</taxon>
        <taxon>Tracheophyta</taxon>
        <taxon>Spermatophyta</taxon>
        <taxon>Magnoliopsida</taxon>
        <taxon>eudicotyledons</taxon>
        <taxon>Gunneridae</taxon>
        <taxon>Pentapetalae</taxon>
        <taxon>rosids</taxon>
        <taxon>fabids</taxon>
        <taxon>Fabales</taxon>
        <taxon>Fabaceae</taxon>
        <taxon>Papilionoideae</taxon>
        <taxon>50 kb inversion clade</taxon>
        <taxon>dalbergioids sensu lato</taxon>
        <taxon>Dalbergieae</taxon>
        <taxon>Pterocarpus clade</taxon>
        <taxon>Stylosanthes</taxon>
    </lineage>
</organism>
<comment type="caution">
    <text evidence="2">The sequence shown here is derived from an EMBL/GenBank/DDBJ whole genome shotgun (WGS) entry which is preliminary data.</text>
</comment>
<sequence>MAECERAEKDNESKKMEADAEIKACDEAEAQYRSKRTTGIEKASESEIDLAIRRAVEGVVGEAQDMEKQERGAAPTLNKIGQHPPGLMMVASVATEAEEHDPNKAFDLGLTPQKPQHKQQESAELYDLDNFPEEPENTVTHGVQAAVNEITRDLKDRCVAWALTKKNDKKYKILFEFNGD</sequence>
<feature type="region of interest" description="Disordered" evidence="1">
    <location>
        <begin position="1"/>
        <end position="20"/>
    </location>
</feature>
<gene>
    <name evidence="2" type="ORF">PIB30_028992</name>
</gene>
<reference evidence="2 3" key="1">
    <citation type="journal article" date="2023" name="Plants (Basel)">
        <title>Bridging the Gap: Combining Genomics and Transcriptomics Approaches to Understand Stylosanthes scabra, an Orphan Legume from the Brazilian Caatinga.</title>
        <authorList>
            <person name="Ferreira-Neto J.R.C."/>
            <person name="da Silva M.D."/>
            <person name="Binneck E."/>
            <person name="de Melo N.F."/>
            <person name="da Silva R.H."/>
            <person name="de Melo A.L.T.M."/>
            <person name="Pandolfi V."/>
            <person name="Bustamante F.O."/>
            <person name="Brasileiro-Vidal A.C."/>
            <person name="Benko-Iseppon A.M."/>
        </authorList>
    </citation>
    <scope>NUCLEOTIDE SEQUENCE [LARGE SCALE GENOMIC DNA]</scope>
    <source>
        <tissue evidence="2">Leaves</tissue>
    </source>
</reference>